<dbReference type="Gramene" id="EFJ38852">
    <property type="protein sequence ID" value="EFJ38852"/>
    <property type="gene ID" value="SELMODRAFT_403098"/>
</dbReference>
<name>D8QP15_SELML</name>
<dbReference type="KEGG" id="smo:SELMODRAFT_403098"/>
<reference evidence="1 2" key="1">
    <citation type="journal article" date="2011" name="Science">
        <title>The Selaginella genome identifies genetic changes associated with the evolution of vascular plants.</title>
        <authorList>
            <person name="Banks J.A."/>
            <person name="Nishiyama T."/>
            <person name="Hasebe M."/>
            <person name="Bowman J.L."/>
            <person name="Gribskov M."/>
            <person name="dePamphilis C."/>
            <person name="Albert V.A."/>
            <person name="Aono N."/>
            <person name="Aoyama T."/>
            <person name="Ambrose B.A."/>
            <person name="Ashton N.W."/>
            <person name="Axtell M.J."/>
            <person name="Barker E."/>
            <person name="Barker M.S."/>
            <person name="Bennetzen J.L."/>
            <person name="Bonawitz N.D."/>
            <person name="Chapple C."/>
            <person name="Cheng C."/>
            <person name="Correa L.G."/>
            <person name="Dacre M."/>
            <person name="DeBarry J."/>
            <person name="Dreyer I."/>
            <person name="Elias M."/>
            <person name="Engstrom E.M."/>
            <person name="Estelle M."/>
            <person name="Feng L."/>
            <person name="Finet C."/>
            <person name="Floyd S.K."/>
            <person name="Frommer W.B."/>
            <person name="Fujita T."/>
            <person name="Gramzow L."/>
            <person name="Gutensohn M."/>
            <person name="Harholt J."/>
            <person name="Hattori M."/>
            <person name="Heyl A."/>
            <person name="Hirai T."/>
            <person name="Hiwatashi Y."/>
            <person name="Ishikawa M."/>
            <person name="Iwata M."/>
            <person name="Karol K.G."/>
            <person name="Koehler B."/>
            <person name="Kolukisaoglu U."/>
            <person name="Kubo M."/>
            <person name="Kurata T."/>
            <person name="Lalonde S."/>
            <person name="Li K."/>
            <person name="Li Y."/>
            <person name="Litt A."/>
            <person name="Lyons E."/>
            <person name="Manning G."/>
            <person name="Maruyama T."/>
            <person name="Michael T.P."/>
            <person name="Mikami K."/>
            <person name="Miyazaki S."/>
            <person name="Morinaga S."/>
            <person name="Murata T."/>
            <person name="Mueller-Roeber B."/>
            <person name="Nelson D.R."/>
            <person name="Obara M."/>
            <person name="Oguri Y."/>
            <person name="Olmstead R.G."/>
            <person name="Onodera N."/>
            <person name="Petersen B.L."/>
            <person name="Pils B."/>
            <person name="Prigge M."/>
            <person name="Rensing S.A."/>
            <person name="Riano-Pachon D.M."/>
            <person name="Roberts A.W."/>
            <person name="Sato Y."/>
            <person name="Scheller H.V."/>
            <person name="Schulz B."/>
            <person name="Schulz C."/>
            <person name="Shakirov E.V."/>
            <person name="Shibagaki N."/>
            <person name="Shinohara N."/>
            <person name="Shippen D.E."/>
            <person name="Soerensen I."/>
            <person name="Sotooka R."/>
            <person name="Sugimoto N."/>
            <person name="Sugita M."/>
            <person name="Sumikawa N."/>
            <person name="Tanurdzic M."/>
            <person name="Theissen G."/>
            <person name="Ulvskov P."/>
            <person name="Wakazuki S."/>
            <person name="Weng J.K."/>
            <person name="Willats W.W."/>
            <person name="Wipf D."/>
            <person name="Wolf P.G."/>
            <person name="Yang L."/>
            <person name="Zimmer A.D."/>
            <person name="Zhu Q."/>
            <person name="Mitros T."/>
            <person name="Hellsten U."/>
            <person name="Loque D."/>
            <person name="Otillar R."/>
            <person name="Salamov A."/>
            <person name="Schmutz J."/>
            <person name="Shapiro H."/>
            <person name="Lindquist E."/>
            <person name="Lucas S."/>
            <person name="Rokhsar D."/>
            <person name="Grigoriev I.V."/>
        </authorList>
    </citation>
    <scope>NUCLEOTIDE SEQUENCE [LARGE SCALE GENOMIC DNA]</scope>
</reference>
<dbReference type="InParanoid" id="D8QP15"/>
<gene>
    <name evidence="1" type="ORF">SELMODRAFT_403098</name>
</gene>
<keyword evidence="2" id="KW-1185">Reference proteome</keyword>
<proteinExistence type="predicted"/>
<evidence type="ECO:0000313" key="1">
    <source>
        <dbReference type="EMBL" id="EFJ38852.1"/>
    </source>
</evidence>
<evidence type="ECO:0000313" key="2">
    <source>
        <dbReference type="Proteomes" id="UP000001514"/>
    </source>
</evidence>
<sequence length="139" mass="15571">MPIFSHGVEGFALDWSPVHHAGDNKSMSGNHLRACVLVKHSSSVEDLHLTFNDRLELLCLVYINGLVEEAVQGRTGVDPTMDQFLAMVGGSQFSWATVPPEEIAEECPGDAQVFDQVESFTRHQRMQKENLRRNESHHS</sequence>
<organism evidence="2">
    <name type="scientific">Selaginella moellendorffii</name>
    <name type="common">Spikemoss</name>
    <dbReference type="NCBI Taxonomy" id="88036"/>
    <lineage>
        <taxon>Eukaryota</taxon>
        <taxon>Viridiplantae</taxon>
        <taxon>Streptophyta</taxon>
        <taxon>Embryophyta</taxon>
        <taxon>Tracheophyta</taxon>
        <taxon>Lycopodiopsida</taxon>
        <taxon>Selaginellales</taxon>
        <taxon>Selaginellaceae</taxon>
        <taxon>Selaginella</taxon>
    </lineage>
</organism>
<dbReference type="AlphaFoldDB" id="D8QP15"/>
<dbReference type="Proteomes" id="UP000001514">
    <property type="component" value="Unassembled WGS sequence"/>
</dbReference>
<dbReference type="HOGENOM" id="CLU_1848526_0_0_1"/>
<dbReference type="EMBL" id="GL377565">
    <property type="protein sequence ID" value="EFJ38852.1"/>
    <property type="molecule type" value="Genomic_DNA"/>
</dbReference>
<protein>
    <submittedName>
        <fullName evidence="1">Uncharacterized protein</fullName>
    </submittedName>
</protein>
<accession>D8QP15</accession>